<evidence type="ECO:0000256" key="3">
    <source>
        <dbReference type="ARBA" id="ARBA00011245"/>
    </source>
</evidence>
<evidence type="ECO:0000256" key="10">
    <source>
        <dbReference type="ARBA" id="ARBA00023239"/>
    </source>
</evidence>
<reference evidence="13 14" key="1">
    <citation type="submission" date="2013-12" db="EMBL/GenBank/DDBJ databases">
        <title>Draft genome of the parsitic nematode Ancylostoma duodenale.</title>
        <authorList>
            <person name="Mitreva M."/>
        </authorList>
    </citation>
    <scope>NUCLEOTIDE SEQUENCE [LARGE SCALE GENOMIC DNA]</scope>
    <source>
        <strain evidence="13 14">Zhejiang</strain>
    </source>
</reference>
<keyword evidence="4 11" id="KW-0540">Nuclease</keyword>
<comment type="subunit">
    <text evidence="3 11">Monomer.</text>
</comment>
<feature type="domain" description="EndoU" evidence="12">
    <location>
        <begin position="5"/>
        <end position="149"/>
    </location>
</feature>
<evidence type="ECO:0000313" key="14">
    <source>
        <dbReference type="Proteomes" id="UP000054047"/>
    </source>
</evidence>
<name>A0A0C2BW56_9BILA</name>
<dbReference type="OrthoDB" id="430326at2759"/>
<dbReference type="PANTHER" id="PTHR12439">
    <property type="entry name" value="PLACENTAL PROTEIN 11-RELATED"/>
    <property type="match status" value="1"/>
</dbReference>
<dbReference type="InterPro" id="IPR018998">
    <property type="entry name" value="EndoU_C"/>
</dbReference>
<dbReference type="GO" id="GO:0004521">
    <property type="term" value="F:RNA endonuclease activity"/>
    <property type="evidence" value="ECO:0007669"/>
    <property type="project" value="UniProtKB-UniRule"/>
</dbReference>
<keyword evidence="10" id="KW-0456">Lyase</keyword>
<evidence type="ECO:0000256" key="8">
    <source>
        <dbReference type="ARBA" id="ARBA00022884"/>
    </source>
</evidence>
<dbReference type="InterPro" id="IPR037227">
    <property type="entry name" value="EndoU-like"/>
</dbReference>
<dbReference type="GO" id="GO:0016787">
    <property type="term" value="F:hydrolase activity"/>
    <property type="evidence" value="ECO:0007669"/>
    <property type="project" value="UniProtKB-KW"/>
</dbReference>
<dbReference type="Proteomes" id="UP000054047">
    <property type="component" value="Unassembled WGS sequence"/>
</dbReference>
<evidence type="ECO:0000256" key="2">
    <source>
        <dbReference type="ARBA" id="ARBA00010168"/>
    </source>
</evidence>
<sequence>MKDGTDVDQAQVTNALNQLVQLDARLDSDTVIDYQNMASHKDFSHDNAPKPFFTSANENALNGPTYKALSNLIAFYNNPDANTAEVMTPAWESSISAFLDTVIQTPVMQSARTFLIGQGLASSDTATFKNQLHSLWFTLYARSTAAGSS</sequence>
<evidence type="ECO:0000256" key="4">
    <source>
        <dbReference type="ARBA" id="ARBA00022722"/>
    </source>
</evidence>
<dbReference type="AlphaFoldDB" id="A0A0C2BW56"/>
<evidence type="ECO:0000259" key="12">
    <source>
        <dbReference type="PROSITE" id="PS51959"/>
    </source>
</evidence>
<protein>
    <submittedName>
        <fullName evidence="13">Endoribonuclease XendoU</fullName>
    </submittedName>
</protein>
<organism evidence="13 14">
    <name type="scientific">Ancylostoma duodenale</name>
    <dbReference type="NCBI Taxonomy" id="51022"/>
    <lineage>
        <taxon>Eukaryota</taxon>
        <taxon>Metazoa</taxon>
        <taxon>Ecdysozoa</taxon>
        <taxon>Nematoda</taxon>
        <taxon>Chromadorea</taxon>
        <taxon>Rhabditida</taxon>
        <taxon>Rhabditina</taxon>
        <taxon>Rhabditomorpha</taxon>
        <taxon>Strongyloidea</taxon>
        <taxon>Ancylostomatidae</taxon>
        <taxon>Ancylostomatinae</taxon>
        <taxon>Ancylostoma</taxon>
    </lineage>
</organism>
<dbReference type="Pfam" id="PF09412">
    <property type="entry name" value="XendoU"/>
    <property type="match status" value="1"/>
</dbReference>
<evidence type="ECO:0000256" key="6">
    <source>
        <dbReference type="ARBA" id="ARBA00022759"/>
    </source>
</evidence>
<evidence type="ECO:0000256" key="5">
    <source>
        <dbReference type="ARBA" id="ARBA00022723"/>
    </source>
</evidence>
<dbReference type="EMBL" id="KN761697">
    <property type="protein sequence ID" value="KIH48198.1"/>
    <property type="molecule type" value="Genomic_DNA"/>
</dbReference>
<gene>
    <name evidence="13" type="ORF">ANCDUO_21736</name>
</gene>
<evidence type="ECO:0000256" key="1">
    <source>
        <dbReference type="ARBA" id="ARBA00001936"/>
    </source>
</evidence>
<evidence type="ECO:0000256" key="9">
    <source>
        <dbReference type="ARBA" id="ARBA00023211"/>
    </source>
</evidence>
<proteinExistence type="inferred from homology"/>
<evidence type="ECO:0000256" key="11">
    <source>
        <dbReference type="RuleBase" id="RU367085"/>
    </source>
</evidence>
<keyword evidence="14" id="KW-1185">Reference proteome</keyword>
<dbReference type="PANTHER" id="PTHR12439:SF11">
    <property type="entry name" value="URIDYLATE-SPECIFIC ENDORIBONUCLEASE"/>
    <property type="match status" value="1"/>
</dbReference>
<dbReference type="GO" id="GO:0016829">
    <property type="term" value="F:lyase activity"/>
    <property type="evidence" value="ECO:0007669"/>
    <property type="project" value="UniProtKB-KW"/>
</dbReference>
<evidence type="ECO:0000256" key="7">
    <source>
        <dbReference type="ARBA" id="ARBA00022801"/>
    </source>
</evidence>
<keyword evidence="8 11" id="KW-0694">RNA-binding</keyword>
<dbReference type="GO" id="GO:0046872">
    <property type="term" value="F:metal ion binding"/>
    <property type="evidence" value="ECO:0007669"/>
    <property type="project" value="UniProtKB-UniRule"/>
</dbReference>
<keyword evidence="5 11" id="KW-0479">Metal-binding</keyword>
<dbReference type="InterPro" id="IPR039787">
    <property type="entry name" value="ENDOU"/>
</dbReference>
<feature type="non-terminal residue" evidence="13">
    <location>
        <position position="149"/>
    </location>
</feature>
<dbReference type="SUPFAM" id="SSF142877">
    <property type="entry name" value="EndoU-like"/>
    <property type="match status" value="1"/>
</dbReference>
<keyword evidence="9 11" id="KW-0464">Manganese</keyword>
<accession>A0A0C2BW56</accession>
<comment type="cofactor">
    <cofactor evidence="1 11">
        <name>Mn(2+)</name>
        <dbReference type="ChEBI" id="CHEBI:29035"/>
    </cofactor>
</comment>
<evidence type="ECO:0000313" key="13">
    <source>
        <dbReference type="EMBL" id="KIH48198.1"/>
    </source>
</evidence>
<keyword evidence="6 11" id="KW-0255">Endonuclease</keyword>
<dbReference type="GO" id="GO:0003723">
    <property type="term" value="F:RNA binding"/>
    <property type="evidence" value="ECO:0007669"/>
    <property type="project" value="UniProtKB-UniRule"/>
</dbReference>
<comment type="similarity">
    <text evidence="2 11">Belongs to the ENDOU family.</text>
</comment>
<dbReference type="PROSITE" id="PS51959">
    <property type="entry name" value="ENDOU"/>
    <property type="match status" value="1"/>
</dbReference>
<keyword evidence="7 11" id="KW-0378">Hydrolase</keyword>